<name>A0A5B0R004_PUCGR</name>
<feature type="region of interest" description="Disordered" evidence="1">
    <location>
        <begin position="88"/>
        <end position="116"/>
    </location>
</feature>
<evidence type="ECO:0000256" key="1">
    <source>
        <dbReference type="SAM" id="MobiDB-lite"/>
    </source>
</evidence>
<proteinExistence type="predicted"/>
<evidence type="ECO:0000313" key="4">
    <source>
        <dbReference type="Proteomes" id="UP000324748"/>
    </source>
</evidence>
<gene>
    <name evidence="2" type="ORF">PGT21_006453</name>
    <name evidence="3" type="ORF">PGTUg99_004657</name>
</gene>
<dbReference type="Proteomes" id="UP000324748">
    <property type="component" value="Unassembled WGS sequence"/>
</dbReference>
<accession>A0A5B0R004</accession>
<protein>
    <submittedName>
        <fullName evidence="3">Uncharacterized protein</fullName>
    </submittedName>
</protein>
<sequence length="116" mass="12796">MHQLSRAGKNKLGKAIRSWINLSSPPPLLDRLVLSSTSDRLTRPQLHQRSVPLSFHALQPHLWPIDLSSPPPLLDRLVLSSTSDRSALLSSTSDRLTRPQLHLGPIDSSSTPPQSD</sequence>
<reference evidence="4 5" key="1">
    <citation type="submission" date="2019-05" db="EMBL/GenBank/DDBJ databases">
        <title>Emergence of the Ug99 lineage of the wheat stem rust pathogen through somatic hybridization.</title>
        <authorList>
            <person name="Li F."/>
            <person name="Upadhyaya N.M."/>
            <person name="Sperschneider J."/>
            <person name="Matny O."/>
            <person name="Nguyen-Phuc H."/>
            <person name="Mago R."/>
            <person name="Raley C."/>
            <person name="Miller M.E."/>
            <person name="Silverstein K.A.T."/>
            <person name="Henningsen E."/>
            <person name="Hirsch C.D."/>
            <person name="Visser B."/>
            <person name="Pretorius Z.A."/>
            <person name="Steffenson B.J."/>
            <person name="Schwessinger B."/>
            <person name="Dodds P.N."/>
            <person name="Figueroa M."/>
        </authorList>
    </citation>
    <scope>NUCLEOTIDE SEQUENCE [LARGE SCALE GENOMIC DNA]</scope>
    <source>
        <strain evidence="2">21-0</strain>
        <strain evidence="3 5">Ug99</strain>
    </source>
</reference>
<dbReference type="EMBL" id="VDEP01000252">
    <property type="protein sequence ID" value="KAA1118375.1"/>
    <property type="molecule type" value="Genomic_DNA"/>
</dbReference>
<dbReference type="EMBL" id="VSWC01000106">
    <property type="protein sequence ID" value="KAA1085412.1"/>
    <property type="molecule type" value="Genomic_DNA"/>
</dbReference>
<organism evidence="3 5">
    <name type="scientific">Puccinia graminis f. sp. tritici</name>
    <dbReference type="NCBI Taxonomy" id="56615"/>
    <lineage>
        <taxon>Eukaryota</taxon>
        <taxon>Fungi</taxon>
        <taxon>Dikarya</taxon>
        <taxon>Basidiomycota</taxon>
        <taxon>Pucciniomycotina</taxon>
        <taxon>Pucciniomycetes</taxon>
        <taxon>Pucciniales</taxon>
        <taxon>Pucciniaceae</taxon>
        <taxon>Puccinia</taxon>
    </lineage>
</organism>
<evidence type="ECO:0000313" key="5">
    <source>
        <dbReference type="Proteomes" id="UP000325313"/>
    </source>
</evidence>
<evidence type="ECO:0000313" key="3">
    <source>
        <dbReference type="EMBL" id="KAA1118375.1"/>
    </source>
</evidence>
<feature type="compositionally biased region" description="Polar residues" evidence="1">
    <location>
        <begin position="107"/>
        <end position="116"/>
    </location>
</feature>
<dbReference type="AlphaFoldDB" id="A0A5B0R004"/>
<dbReference type="Proteomes" id="UP000325313">
    <property type="component" value="Unassembled WGS sequence"/>
</dbReference>
<keyword evidence="4" id="KW-1185">Reference proteome</keyword>
<evidence type="ECO:0000313" key="2">
    <source>
        <dbReference type="EMBL" id="KAA1085412.1"/>
    </source>
</evidence>
<comment type="caution">
    <text evidence="3">The sequence shown here is derived from an EMBL/GenBank/DDBJ whole genome shotgun (WGS) entry which is preliminary data.</text>
</comment>